<protein>
    <recommendedName>
        <fullName evidence="2">Ribosomal protein bL31m N-terminal domain-containing protein</fullName>
    </recommendedName>
</protein>
<dbReference type="EMBL" id="JAPDFR010000001">
    <property type="protein sequence ID" value="KAK0392061.1"/>
    <property type="molecule type" value="Genomic_DNA"/>
</dbReference>
<dbReference type="PANTHER" id="PTHR28174">
    <property type="entry name" value="54S RIBOSOMAL PROTEIN L36, MITOCHONDRIAL"/>
    <property type="match status" value="1"/>
</dbReference>
<evidence type="ECO:0000256" key="1">
    <source>
        <dbReference type="SAM" id="MobiDB-lite"/>
    </source>
</evidence>
<proteinExistence type="predicted"/>
<dbReference type="InterPro" id="IPR034600">
    <property type="entry name" value="Ribosomal_bL31m"/>
</dbReference>
<keyword evidence="4" id="KW-1185">Reference proteome</keyword>
<dbReference type="Gene3D" id="6.20.130.10">
    <property type="match status" value="1"/>
</dbReference>
<dbReference type="Proteomes" id="UP001175261">
    <property type="component" value="Unassembled WGS sequence"/>
</dbReference>
<gene>
    <name evidence="3" type="ORF">NLU13_1559</name>
</gene>
<feature type="domain" description="Ribosomal protein bL31m N-terminal" evidence="2">
    <location>
        <begin position="38"/>
        <end position="83"/>
    </location>
</feature>
<feature type="compositionally biased region" description="Low complexity" evidence="1">
    <location>
        <begin position="153"/>
        <end position="164"/>
    </location>
</feature>
<evidence type="ECO:0000313" key="4">
    <source>
        <dbReference type="Proteomes" id="UP001175261"/>
    </source>
</evidence>
<evidence type="ECO:0000313" key="3">
    <source>
        <dbReference type="EMBL" id="KAK0392061.1"/>
    </source>
</evidence>
<comment type="caution">
    <text evidence="3">The sequence shown here is derived from an EMBL/GenBank/DDBJ whole genome shotgun (WGS) entry which is preliminary data.</text>
</comment>
<feature type="region of interest" description="Disordered" evidence="1">
    <location>
        <begin position="112"/>
        <end position="164"/>
    </location>
</feature>
<dbReference type="GO" id="GO:0005762">
    <property type="term" value="C:mitochondrial large ribosomal subunit"/>
    <property type="evidence" value="ECO:0007669"/>
    <property type="project" value="InterPro"/>
</dbReference>
<sequence>MAKLTLSLPIAFQPTRTTTTPSARLLSTPQIRHATFIARPRRPYTFTQLVQLSDGSTYTRRTTSPNPLYRAAKDTRNTILWQPTEKSLRNVELDEAGRLAAFRSRFGRGFDAAATEGEEGSAEGQQEAADDGFADLLAEYAPEADTSMKSVAPKKPAAGGKKKR</sequence>
<dbReference type="PANTHER" id="PTHR28174:SF1">
    <property type="entry name" value="LARGE RIBOSOMAL SUBUNIT PROTEIN BL31M"/>
    <property type="match status" value="1"/>
</dbReference>
<dbReference type="InterPro" id="IPR048874">
    <property type="entry name" value="Ribosomal_bL31m_N"/>
</dbReference>
<dbReference type="GO" id="GO:0003735">
    <property type="term" value="F:structural constituent of ribosome"/>
    <property type="evidence" value="ECO:0007669"/>
    <property type="project" value="InterPro"/>
</dbReference>
<accession>A0AA39GRG2</accession>
<reference evidence="3" key="1">
    <citation type="submission" date="2022-10" db="EMBL/GenBank/DDBJ databases">
        <title>Determination and structural analysis of whole genome sequence of Sarocladium strictum F4-1.</title>
        <authorList>
            <person name="Hu L."/>
            <person name="Jiang Y."/>
        </authorList>
    </citation>
    <scope>NUCLEOTIDE SEQUENCE</scope>
    <source>
        <strain evidence="3">F4-1</strain>
    </source>
</reference>
<dbReference type="Pfam" id="PF21492">
    <property type="entry name" value="bL31_N"/>
    <property type="match status" value="1"/>
</dbReference>
<name>A0AA39GRG2_SARSR</name>
<organism evidence="3 4">
    <name type="scientific">Sarocladium strictum</name>
    <name type="common">Black bundle disease fungus</name>
    <name type="synonym">Acremonium strictum</name>
    <dbReference type="NCBI Taxonomy" id="5046"/>
    <lineage>
        <taxon>Eukaryota</taxon>
        <taxon>Fungi</taxon>
        <taxon>Dikarya</taxon>
        <taxon>Ascomycota</taxon>
        <taxon>Pezizomycotina</taxon>
        <taxon>Sordariomycetes</taxon>
        <taxon>Hypocreomycetidae</taxon>
        <taxon>Hypocreales</taxon>
        <taxon>Sarocladiaceae</taxon>
        <taxon>Sarocladium</taxon>
    </lineage>
</organism>
<evidence type="ECO:0000259" key="2">
    <source>
        <dbReference type="Pfam" id="PF21492"/>
    </source>
</evidence>
<dbReference type="GO" id="GO:0032543">
    <property type="term" value="P:mitochondrial translation"/>
    <property type="evidence" value="ECO:0007669"/>
    <property type="project" value="InterPro"/>
</dbReference>
<dbReference type="AlphaFoldDB" id="A0AA39GRG2"/>